<dbReference type="RefSeq" id="WP_110342086.1">
    <property type="nucleotide sequence ID" value="NZ_JBHVKT010000046.1"/>
</dbReference>
<dbReference type="PANTHER" id="PTHR33204">
    <property type="entry name" value="TRANSCRIPTIONAL REGULATOR, MARR FAMILY"/>
    <property type="match status" value="1"/>
</dbReference>
<keyword evidence="1" id="KW-0805">Transcription regulation</keyword>
<accession>A0A318LJX0</accession>
<feature type="domain" description="HTH hxlR-type" evidence="4">
    <location>
        <begin position="28"/>
        <end position="126"/>
    </location>
</feature>
<gene>
    <name evidence="5" type="ORF">BA062_28230</name>
</gene>
<keyword evidence="3" id="KW-0804">Transcription</keyword>
<evidence type="ECO:0000313" key="6">
    <source>
        <dbReference type="Proteomes" id="UP000247892"/>
    </source>
</evidence>
<dbReference type="Proteomes" id="UP000247892">
    <property type="component" value="Unassembled WGS sequence"/>
</dbReference>
<evidence type="ECO:0000256" key="2">
    <source>
        <dbReference type="ARBA" id="ARBA00023125"/>
    </source>
</evidence>
<proteinExistence type="predicted"/>
<sequence length="137" mass="15109">MSGTNTGVPSVLAHDLPRPVPPDELAACPVGDVFRRVGDKWSMLLVILLGTRPHRYNELHRAVEGISQRMLTRTLRGLEADGLVWREVHPTVPPGVEYGLTPLGRSLLEPLSALADWAVRHEAELNKVRRTAPNRSG</sequence>
<organism evidence="5 6">
    <name type="scientific">Prauserella flavalba</name>
    <dbReference type="NCBI Taxonomy" id="1477506"/>
    <lineage>
        <taxon>Bacteria</taxon>
        <taxon>Bacillati</taxon>
        <taxon>Actinomycetota</taxon>
        <taxon>Actinomycetes</taxon>
        <taxon>Pseudonocardiales</taxon>
        <taxon>Pseudonocardiaceae</taxon>
        <taxon>Prauserella</taxon>
    </lineage>
</organism>
<evidence type="ECO:0000256" key="1">
    <source>
        <dbReference type="ARBA" id="ARBA00023015"/>
    </source>
</evidence>
<protein>
    <submittedName>
        <fullName evidence="5">Transcriptional regulator</fullName>
    </submittedName>
</protein>
<dbReference type="InterPro" id="IPR036390">
    <property type="entry name" value="WH_DNA-bd_sf"/>
</dbReference>
<reference evidence="5 6" key="1">
    <citation type="submission" date="2016-07" db="EMBL/GenBank/DDBJ databases">
        <title>Draft genome sequence of Prauserella sp. YIM 121212, isolated from alkaline soil.</title>
        <authorList>
            <person name="Ruckert C."/>
            <person name="Albersmeier A."/>
            <person name="Jiang C.-L."/>
            <person name="Jiang Y."/>
            <person name="Kalinowski J."/>
            <person name="Schneider O."/>
            <person name="Winkler A."/>
            <person name="Zotchev S.B."/>
        </authorList>
    </citation>
    <scope>NUCLEOTIDE SEQUENCE [LARGE SCALE GENOMIC DNA]</scope>
    <source>
        <strain evidence="5 6">YIM 121212</strain>
    </source>
</reference>
<dbReference type="InterPro" id="IPR036388">
    <property type="entry name" value="WH-like_DNA-bd_sf"/>
</dbReference>
<dbReference type="GO" id="GO:0003677">
    <property type="term" value="F:DNA binding"/>
    <property type="evidence" value="ECO:0007669"/>
    <property type="project" value="UniProtKB-KW"/>
</dbReference>
<name>A0A318LJX0_9PSEU</name>
<dbReference type="Gene3D" id="1.10.10.10">
    <property type="entry name" value="Winged helix-like DNA-binding domain superfamily/Winged helix DNA-binding domain"/>
    <property type="match status" value="1"/>
</dbReference>
<evidence type="ECO:0000259" key="4">
    <source>
        <dbReference type="PROSITE" id="PS51118"/>
    </source>
</evidence>
<dbReference type="Pfam" id="PF01638">
    <property type="entry name" value="HxlR"/>
    <property type="match status" value="1"/>
</dbReference>
<keyword evidence="6" id="KW-1185">Reference proteome</keyword>
<dbReference type="PANTHER" id="PTHR33204:SF39">
    <property type="entry name" value="TRANSCRIPTIONAL REGULATORY PROTEIN"/>
    <property type="match status" value="1"/>
</dbReference>
<dbReference type="OrthoDB" id="370168at2"/>
<keyword evidence="2" id="KW-0238">DNA-binding</keyword>
<dbReference type="SUPFAM" id="SSF46785">
    <property type="entry name" value="Winged helix' DNA-binding domain"/>
    <property type="match status" value="1"/>
</dbReference>
<dbReference type="AlphaFoldDB" id="A0A318LJX0"/>
<comment type="caution">
    <text evidence="5">The sequence shown here is derived from an EMBL/GenBank/DDBJ whole genome shotgun (WGS) entry which is preliminary data.</text>
</comment>
<dbReference type="EMBL" id="MASU01000013">
    <property type="protein sequence ID" value="PXY24136.1"/>
    <property type="molecule type" value="Genomic_DNA"/>
</dbReference>
<evidence type="ECO:0000313" key="5">
    <source>
        <dbReference type="EMBL" id="PXY24136.1"/>
    </source>
</evidence>
<evidence type="ECO:0000256" key="3">
    <source>
        <dbReference type="ARBA" id="ARBA00023163"/>
    </source>
</evidence>
<dbReference type="PROSITE" id="PS51118">
    <property type="entry name" value="HTH_HXLR"/>
    <property type="match status" value="1"/>
</dbReference>
<dbReference type="InterPro" id="IPR002577">
    <property type="entry name" value="HTH_HxlR"/>
</dbReference>